<sequence>MSKLWEKLANPAAEYRSAPLWSWNDKLEPAELKRQIEEMHAAGIGGFFMHARSGLQTPYMG</sequence>
<name>A0ABX2DZ65_9BACL</name>
<organism evidence="1 2">
    <name type="scientific">Paenibacillus tritici</name>
    <dbReference type="NCBI Taxonomy" id="1873425"/>
    <lineage>
        <taxon>Bacteria</taxon>
        <taxon>Bacillati</taxon>
        <taxon>Bacillota</taxon>
        <taxon>Bacilli</taxon>
        <taxon>Bacillales</taxon>
        <taxon>Paenibacillaceae</taxon>
        <taxon>Paenibacillus</taxon>
    </lineage>
</organism>
<comment type="caution">
    <text evidence="1">The sequence shown here is derived from an EMBL/GenBank/DDBJ whole genome shotgun (WGS) entry which is preliminary data.</text>
</comment>
<reference evidence="1 2" key="1">
    <citation type="submission" date="2020-05" db="EMBL/GenBank/DDBJ databases">
        <title>Paenibacillus glebae, sp. nov., Paenibacillus humi sp. nov., Paenibacillus pedi sp. nov., Paenibacillus terrestris sp. nov. and Paenibacillus terricola sp. nov., isolated from a forest top soil sample.</title>
        <authorList>
            <person name="Qi S."/>
            <person name="Carlier A."/>
            <person name="Cnockaert M."/>
            <person name="Vandamme P."/>
        </authorList>
    </citation>
    <scope>NUCLEOTIDE SEQUENCE [LARGE SCALE GENOMIC DNA]</scope>
    <source>
        <strain evidence="1 2">LMG 29502</strain>
    </source>
</reference>
<proteinExistence type="predicted"/>
<keyword evidence="2" id="KW-1185">Reference proteome</keyword>
<dbReference type="RefSeq" id="WP_173140891.1">
    <property type="nucleotide sequence ID" value="NZ_CP073365.1"/>
</dbReference>
<dbReference type="EMBL" id="JABMKX010000029">
    <property type="protein sequence ID" value="NQX49655.1"/>
    <property type="molecule type" value="Genomic_DNA"/>
</dbReference>
<protein>
    <submittedName>
        <fullName evidence="1">Uncharacterized protein</fullName>
    </submittedName>
</protein>
<dbReference type="InterPro" id="IPR053161">
    <property type="entry name" value="Ulvan_degrading_GH"/>
</dbReference>
<accession>A0ABX2DZ65</accession>
<dbReference type="PANTHER" id="PTHR36848:SF2">
    <property type="entry name" value="SECRETED PROTEIN"/>
    <property type="match status" value="1"/>
</dbReference>
<dbReference type="PANTHER" id="PTHR36848">
    <property type="entry name" value="DNA-BINDING PROTEIN (PUTATIVE SECRETED PROTEIN)-RELATED"/>
    <property type="match status" value="1"/>
</dbReference>
<dbReference type="Proteomes" id="UP000711047">
    <property type="component" value="Unassembled WGS sequence"/>
</dbReference>
<evidence type="ECO:0000313" key="1">
    <source>
        <dbReference type="EMBL" id="NQX49655.1"/>
    </source>
</evidence>
<gene>
    <name evidence="1" type="ORF">HQN87_30605</name>
</gene>
<evidence type="ECO:0000313" key="2">
    <source>
        <dbReference type="Proteomes" id="UP000711047"/>
    </source>
</evidence>